<sequence length="190" mass="22090">MCQSKNKSPPGESPTQRIQRLEVLVLSQISKLDAMEKENVELKRINNDLLEKVGEMEKKIQHLENDAREREAKFGDSDSNSPPLIKKHQNVFLEKAPGRTYTVVYDGKSPYYMAPYYDRKSPCRIRRFTVVFDRISPYYDTEIYDRNTAKYGDLPSYTAEYGPYFTVYGRRKARPGGQSNLFTCVFFVVD</sequence>
<comment type="caution">
    <text evidence="2">The sequence shown here is derived from an EMBL/GenBank/DDBJ whole genome shotgun (WGS) entry which is preliminary data.</text>
</comment>
<dbReference type="Proteomes" id="UP000663862">
    <property type="component" value="Unassembled WGS sequence"/>
</dbReference>
<dbReference type="AlphaFoldDB" id="A0A817SZH6"/>
<dbReference type="Proteomes" id="UP000663869">
    <property type="component" value="Unassembled WGS sequence"/>
</dbReference>
<keyword evidence="1" id="KW-0175">Coiled coil</keyword>
<gene>
    <name evidence="2" type="ORF">FME351_LOCUS653</name>
    <name evidence="3" type="ORF">TSG867_LOCUS28869</name>
</gene>
<dbReference type="EMBL" id="CAJOBQ010003807">
    <property type="protein sequence ID" value="CAF4618097.1"/>
    <property type="molecule type" value="Genomic_DNA"/>
</dbReference>
<feature type="coiled-coil region" evidence="1">
    <location>
        <begin position="32"/>
        <end position="73"/>
    </location>
</feature>
<name>A0A817SZH6_9BILA</name>
<organism evidence="2 4">
    <name type="scientific">Rotaria socialis</name>
    <dbReference type="NCBI Taxonomy" id="392032"/>
    <lineage>
        <taxon>Eukaryota</taxon>
        <taxon>Metazoa</taxon>
        <taxon>Spiralia</taxon>
        <taxon>Gnathifera</taxon>
        <taxon>Rotifera</taxon>
        <taxon>Eurotatoria</taxon>
        <taxon>Bdelloidea</taxon>
        <taxon>Philodinida</taxon>
        <taxon>Philodinidae</taxon>
        <taxon>Rotaria</taxon>
    </lineage>
</organism>
<proteinExistence type="predicted"/>
<evidence type="ECO:0000313" key="3">
    <source>
        <dbReference type="EMBL" id="CAF4618097.1"/>
    </source>
</evidence>
<evidence type="ECO:0000313" key="4">
    <source>
        <dbReference type="Proteomes" id="UP000663869"/>
    </source>
</evidence>
<protein>
    <submittedName>
        <fullName evidence="2">Uncharacterized protein</fullName>
    </submittedName>
</protein>
<accession>A0A817SZH6</accession>
<reference evidence="2" key="1">
    <citation type="submission" date="2021-02" db="EMBL/GenBank/DDBJ databases">
        <authorList>
            <person name="Nowell W R."/>
        </authorList>
    </citation>
    <scope>NUCLEOTIDE SEQUENCE</scope>
</reference>
<evidence type="ECO:0000313" key="2">
    <source>
        <dbReference type="EMBL" id="CAF3313566.1"/>
    </source>
</evidence>
<dbReference type="EMBL" id="CAJNYU010000014">
    <property type="protein sequence ID" value="CAF3313566.1"/>
    <property type="molecule type" value="Genomic_DNA"/>
</dbReference>
<evidence type="ECO:0000256" key="1">
    <source>
        <dbReference type="SAM" id="Coils"/>
    </source>
</evidence>